<reference evidence="22" key="1">
    <citation type="journal article" date="2004" name="Environ. Microbiol.">
        <title>The genome of Desulfotalea psychrophila, a sulfate-reducing bacterium from permanently cold Arctic sediments.</title>
        <authorList>
            <person name="Rabus R."/>
            <person name="Ruepp A."/>
            <person name="Frickey T."/>
            <person name="Rattei T."/>
            <person name="Fartmann B."/>
            <person name="Stark M."/>
            <person name="Bauer M."/>
            <person name="Zibat A."/>
            <person name="Lombardot T."/>
            <person name="Becker I."/>
            <person name="Amann J."/>
            <person name="Gellner K."/>
            <person name="Teeling H."/>
            <person name="Leuschner W.D."/>
            <person name="Gloeckner F.-O."/>
            <person name="Lupas A.N."/>
            <person name="Amann R."/>
            <person name="Klenk H.-P."/>
        </authorList>
    </citation>
    <scope>NUCLEOTIDE SEQUENCE [LARGE SCALE GENOMIC DNA]</scope>
    <source>
        <strain evidence="22">DSM 12343 / LSv54</strain>
    </source>
</reference>
<proteinExistence type="inferred from homology"/>
<comment type="catalytic activity">
    <reaction evidence="16">
        <text>Preferential cleavage: (Ac)2-L-Lys-D-Ala-|-D-Ala. Also transpeptidation of peptidyl-alanyl moieties that are N-acyl substituents of D-alanine.</text>
        <dbReference type="EC" id="3.4.16.4"/>
    </reaction>
</comment>
<keyword evidence="7" id="KW-0645">Protease</keyword>
<keyword evidence="14" id="KW-0511">Multifunctional enzyme</keyword>
<evidence type="ECO:0000256" key="15">
    <source>
        <dbReference type="ARBA" id="ARBA00023316"/>
    </source>
</evidence>
<evidence type="ECO:0000256" key="9">
    <source>
        <dbReference type="ARBA" id="ARBA00022679"/>
    </source>
</evidence>
<evidence type="ECO:0000313" key="22">
    <source>
        <dbReference type="Proteomes" id="UP000000602"/>
    </source>
</evidence>
<dbReference type="EMBL" id="CR522870">
    <property type="protein sequence ID" value="CAG37146.1"/>
    <property type="molecule type" value="Genomic_DNA"/>
</dbReference>
<dbReference type="GO" id="GO:0009252">
    <property type="term" value="P:peptidoglycan biosynthetic process"/>
    <property type="evidence" value="ECO:0007669"/>
    <property type="project" value="UniProtKB-UniPathway"/>
</dbReference>
<comment type="similarity">
    <text evidence="4">In the N-terminal section; belongs to the glycosyltransferase 51 family.</text>
</comment>
<keyword evidence="8" id="KW-0328">Glycosyltransferase</keyword>
<dbReference type="InterPro" id="IPR001460">
    <property type="entry name" value="PCN-bd_Tpept"/>
</dbReference>
<dbReference type="STRING" id="177439.DP2417"/>
<keyword evidence="15" id="KW-0961">Cell wall biogenesis/degradation</keyword>
<evidence type="ECO:0000256" key="17">
    <source>
        <dbReference type="ARBA" id="ARBA00049902"/>
    </source>
</evidence>
<gene>
    <name evidence="21" type="ordered locus">DP2417</name>
</gene>
<evidence type="ECO:0000256" key="13">
    <source>
        <dbReference type="ARBA" id="ARBA00023136"/>
    </source>
</evidence>
<dbReference type="HOGENOM" id="CLU_006354_2_7_7"/>
<accession>Q6AKH9</accession>
<evidence type="ECO:0000313" key="21">
    <source>
        <dbReference type="EMBL" id="CAG37146.1"/>
    </source>
</evidence>
<dbReference type="InterPro" id="IPR012338">
    <property type="entry name" value="Beta-lactam/transpept-like"/>
</dbReference>
<evidence type="ECO:0000256" key="16">
    <source>
        <dbReference type="ARBA" id="ARBA00034000"/>
    </source>
</evidence>
<dbReference type="Pfam" id="PF00905">
    <property type="entry name" value="Transpeptidase"/>
    <property type="match status" value="1"/>
</dbReference>
<dbReference type="CAZy" id="GT51">
    <property type="family name" value="Glycosyltransferase Family 51"/>
</dbReference>
<comment type="catalytic activity">
    <reaction evidence="17">
        <text>[GlcNAc-(1-&gt;4)-Mur2Ac(oyl-L-Ala-gamma-D-Glu-L-Lys-D-Ala-D-Ala)](n)-di-trans,octa-cis-undecaprenyl diphosphate + beta-D-GlcNAc-(1-&gt;4)-Mur2Ac(oyl-L-Ala-gamma-D-Glu-L-Lys-D-Ala-D-Ala)-di-trans,octa-cis-undecaprenyl diphosphate = [GlcNAc-(1-&gt;4)-Mur2Ac(oyl-L-Ala-gamma-D-Glu-L-Lys-D-Ala-D-Ala)](n+1)-di-trans,octa-cis-undecaprenyl diphosphate + di-trans,octa-cis-undecaprenyl diphosphate + H(+)</text>
        <dbReference type="Rhea" id="RHEA:23708"/>
        <dbReference type="Rhea" id="RHEA-COMP:9602"/>
        <dbReference type="Rhea" id="RHEA-COMP:9603"/>
        <dbReference type="ChEBI" id="CHEBI:15378"/>
        <dbReference type="ChEBI" id="CHEBI:58405"/>
        <dbReference type="ChEBI" id="CHEBI:60033"/>
        <dbReference type="ChEBI" id="CHEBI:78435"/>
        <dbReference type="EC" id="2.4.99.28"/>
    </reaction>
</comment>
<evidence type="ECO:0000256" key="2">
    <source>
        <dbReference type="ARBA" id="ARBA00004752"/>
    </source>
</evidence>
<feature type="region of interest" description="Disordered" evidence="18">
    <location>
        <begin position="1"/>
        <end position="29"/>
    </location>
</feature>
<keyword evidence="5" id="KW-1003">Cell membrane</keyword>
<dbReference type="InterPro" id="IPR023346">
    <property type="entry name" value="Lysozyme-like_dom_sf"/>
</dbReference>
<dbReference type="GO" id="GO:0009002">
    <property type="term" value="F:serine-type D-Ala-D-Ala carboxypeptidase activity"/>
    <property type="evidence" value="ECO:0007669"/>
    <property type="project" value="UniProtKB-EC"/>
</dbReference>
<keyword evidence="22" id="KW-1185">Reference proteome</keyword>
<evidence type="ECO:0000256" key="4">
    <source>
        <dbReference type="ARBA" id="ARBA00007739"/>
    </source>
</evidence>
<dbReference type="GO" id="GO:0008658">
    <property type="term" value="F:penicillin binding"/>
    <property type="evidence" value="ECO:0007669"/>
    <property type="project" value="InterPro"/>
</dbReference>
<dbReference type="GO" id="GO:0005886">
    <property type="term" value="C:plasma membrane"/>
    <property type="evidence" value="ECO:0007669"/>
    <property type="project" value="UniProtKB-SubCell"/>
</dbReference>
<dbReference type="eggNOG" id="COG0744">
    <property type="taxonomic scope" value="Bacteria"/>
</dbReference>
<evidence type="ECO:0000256" key="8">
    <source>
        <dbReference type="ARBA" id="ARBA00022676"/>
    </source>
</evidence>
<feature type="domain" description="Glycosyl transferase family 51" evidence="20">
    <location>
        <begin position="185"/>
        <end position="355"/>
    </location>
</feature>
<keyword evidence="11" id="KW-0133">Cell shape</keyword>
<dbReference type="Gene3D" id="3.40.710.10">
    <property type="entry name" value="DD-peptidase/beta-lactamase superfamily"/>
    <property type="match status" value="1"/>
</dbReference>
<dbReference type="InterPro" id="IPR050396">
    <property type="entry name" value="Glycosyltr_51/Transpeptidase"/>
</dbReference>
<evidence type="ECO:0000256" key="18">
    <source>
        <dbReference type="SAM" id="MobiDB-lite"/>
    </source>
</evidence>
<keyword evidence="10" id="KW-0378">Hydrolase</keyword>
<evidence type="ECO:0000256" key="7">
    <source>
        <dbReference type="ARBA" id="ARBA00022670"/>
    </source>
</evidence>
<dbReference type="InterPro" id="IPR036950">
    <property type="entry name" value="PBP_transglycosylase"/>
</dbReference>
<evidence type="ECO:0000256" key="5">
    <source>
        <dbReference type="ARBA" id="ARBA00022475"/>
    </source>
</evidence>
<comment type="subcellular location">
    <subcellularLocation>
        <location evidence="1">Cell membrane</location>
    </subcellularLocation>
</comment>
<evidence type="ECO:0000256" key="12">
    <source>
        <dbReference type="ARBA" id="ARBA00022984"/>
    </source>
</evidence>
<dbReference type="Proteomes" id="UP000000602">
    <property type="component" value="Chromosome"/>
</dbReference>
<evidence type="ECO:0000256" key="11">
    <source>
        <dbReference type="ARBA" id="ARBA00022960"/>
    </source>
</evidence>
<evidence type="ECO:0000259" key="19">
    <source>
        <dbReference type="Pfam" id="PF00905"/>
    </source>
</evidence>
<dbReference type="PANTHER" id="PTHR32282">
    <property type="entry name" value="BINDING PROTEIN TRANSPEPTIDASE, PUTATIVE-RELATED"/>
    <property type="match status" value="1"/>
</dbReference>
<protein>
    <submittedName>
        <fullName evidence="21">Similar to penicillin-binding protein 1B</fullName>
    </submittedName>
</protein>
<dbReference type="UniPathway" id="UPA00219"/>
<dbReference type="GO" id="GO:0071555">
    <property type="term" value="P:cell wall organization"/>
    <property type="evidence" value="ECO:0007669"/>
    <property type="project" value="UniProtKB-KW"/>
</dbReference>
<dbReference type="Pfam" id="PF00912">
    <property type="entry name" value="Transgly"/>
    <property type="match status" value="1"/>
</dbReference>
<dbReference type="PANTHER" id="PTHR32282:SF11">
    <property type="entry name" value="PENICILLIN-BINDING PROTEIN 1B"/>
    <property type="match status" value="1"/>
</dbReference>
<keyword evidence="6" id="KW-0121">Carboxypeptidase</keyword>
<dbReference type="Gene3D" id="1.10.3810.10">
    <property type="entry name" value="Biosynthetic peptidoglycan transglycosylase-like"/>
    <property type="match status" value="1"/>
</dbReference>
<dbReference type="GO" id="GO:0006508">
    <property type="term" value="P:proteolysis"/>
    <property type="evidence" value="ECO:0007669"/>
    <property type="project" value="UniProtKB-KW"/>
</dbReference>
<dbReference type="RefSeq" id="WP_011189658.1">
    <property type="nucleotide sequence ID" value="NC_006138.1"/>
</dbReference>
<evidence type="ECO:0000256" key="1">
    <source>
        <dbReference type="ARBA" id="ARBA00004236"/>
    </source>
</evidence>
<evidence type="ECO:0000259" key="20">
    <source>
        <dbReference type="Pfam" id="PF00912"/>
    </source>
</evidence>
<dbReference type="KEGG" id="dps:DP2417"/>
<dbReference type="OrthoDB" id="9766909at2"/>
<dbReference type="NCBIfam" id="TIGR02074">
    <property type="entry name" value="PBP_1a_fam"/>
    <property type="match status" value="1"/>
</dbReference>
<dbReference type="GO" id="GO:0030288">
    <property type="term" value="C:outer membrane-bounded periplasmic space"/>
    <property type="evidence" value="ECO:0007669"/>
    <property type="project" value="TreeGrafter"/>
</dbReference>
<keyword evidence="12" id="KW-0573">Peptidoglycan synthesis</keyword>
<evidence type="ECO:0000256" key="14">
    <source>
        <dbReference type="ARBA" id="ARBA00023268"/>
    </source>
</evidence>
<organism evidence="21 22">
    <name type="scientific">Desulfotalea psychrophila (strain LSv54 / DSM 12343)</name>
    <dbReference type="NCBI Taxonomy" id="177439"/>
    <lineage>
        <taxon>Bacteria</taxon>
        <taxon>Pseudomonadati</taxon>
        <taxon>Thermodesulfobacteriota</taxon>
        <taxon>Desulfobulbia</taxon>
        <taxon>Desulfobulbales</taxon>
        <taxon>Desulfocapsaceae</taxon>
        <taxon>Desulfotalea</taxon>
    </lineage>
</organism>
<feature type="domain" description="Penicillin-binding protein transpeptidase" evidence="19">
    <location>
        <begin position="447"/>
        <end position="688"/>
    </location>
</feature>
<sequence>MNKQKESSTRSQNNKAPVKRKTHRRKSRSSRHKSPFFLFLTLLIAFAGISTAVFFIRPIDLFSRYIALTDTIEMVLTEKYNILQTNGFLANTGDDLNAKNFLHRLQERGYTRVNHHPKMAGTFNIEGNILYLYTHANQGLSSGKRYKFTLQKSILTSISSAADSTLLESLAFPPLNLTYFIDSVWEIRTPVSYDEIPEDLINAVIATEDQSFFSHYGVDVKGIIRATLSNLQAGRVVQGGSTITQQLVKVLSKNDERSLSRKLREAILALMVDYQYSKQEILTAYLNNVYLGHASPFELRGIAAASDYILGKDLKNLNLKECAIIAGLIRSPNSASPLRNHSFAAQRTQTVLNQMANMGDSLAAETQVKDKLIRIKHKSILHKMSWYFDQIAKEIKLRKLDTSDHTRHLTIQTPLDPWMQISATKVLKQQLNKLDPVSANKQKPLQGATVILDPYSGGVKALVGGRDYLKNSFNRAVDAQRPMGSLIKPFIYLTALGGIDAAGFITQADTVNDSPITVGQGKSKWKPHNYDKKYLGKITIRKALADSRNIPAVKIGQRIGVEKFLPVLRKTGITEIQQAYPSIFLGAVETSPLKIAGSYATIANGGNFTKPHLINKIFKDDTLIYFQQPAQALFSPATCYIMTDMLQNALNNGTGKRSRKYGFTHLGAGKTGTTNAGRDSWFAGYTNSLVTVTWVGKDNNSPTKLTGSSGALKIWSSTMQDILGQGRDKDFTTPTGIETAEINSATGQKASLFDTNVESMAFILGTAPTAIDNNEYIRQQFVAIKKTLHLENLKKTHKTLLKGGSENISDYTSWMSEQYEKTKNWLTQ</sequence>
<feature type="compositionally biased region" description="Basic residues" evidence="18">
    <location>
        <begin position="17"/>
        <end position="29"/>
    </location>
</feature>
<name>Q6AKH9_DESPS</name>
<evidence type="ECO:0000256" key="6">
    <source>
        <dbReference type="ARBA" id="ARBA00022645"/>
    </source>
</evidence>
<comment type="pathway">
    <text evidence="2">Cell wall biogenesis; peptidoglycan biosynthesis.</text>
</comment>
<dbReference type="SUPFAM" id="SSF56601">
    <property type="entry name" value="beta-lactamase/transpeptidase-like"/>
    <property type="match status" value="1"/>
</dbReference>
<dbReference type="AlphaFoldDB" id="Q6AKH9"/>
<dbReference type="SUPFAM" id="SSF53955">
    <property type="entry name" value="Lysozyme-like"/>
    <property type="match status" value="1"/>
</dbReference>
<dbReference type="InterPro" id="IPR001264">
    <property type="entry name" value="Glyco_trans_51"/>
</dbReference>
<keyword evidence="9" id="KW-0808">Transferase</keyword>
<dbReference type="GO" id="GO:0008955">
    <property type="term" value="F:peptidoglycan glycosyltransferase activity"/>
    <property type="evidence" value="ECO:0007669"/>
    <property type="project" value="UniProtKB-EC"/>
</dbReference>
<evidence type="ECO:0000256" key="10">
    <source>
        <dbReference type="ARBA" id="ARBA00022801"/>
    </source>
</evidence>
<keyword evidence="13" id="KW-0472">Membrane</keyword>
<dbReference type="GO" id="GO:0008360">
    <property type="term" value="P:regulation of cell shape"/>
    <property type="evidence" value="ECO:0007669"/>
    <property type="project" value="UniProtKB-KW"/>
</dbReference>
<evidence type="ECO:0000256" key="3">
    <source>
        <dbReference type="ARBA" id="ARBA00007090"/>
    </source>
</evidence>
<comment type="similarity">
    <text evidence="3">In the C-terminal section; belongs to the transpeptidase family.</text>
</comment>